<sequence>MAKSNPKTAPAAHLVEMDDLNLDSSWLTESRVKSQQLRVGTDAGAPIEHLIYGSGLDSFVLDIGGNETASKTLNAVGEQMLFRHFNLIVIPVRDEGQDVDNAVKTINLIREHDRNVKISILLNDISSRSQDLADHALRESFAEVFELAEQAACELMVMPRIERYGRSRRLGMTQWEINEDREAIANDLKTRVLAAEASGDQAQAKLLTRLIRAVSGSRQIREMIDVVHTRLDQILGTGHQRLRVMVVSTKGGVGKSVCSQQLIATYLLSRLGVSHE</sequence>
<evidence type="ECO:0008006" key="3">
    <source>
        <dbReference type="Google" id="ProtNLM"/>
    </source>
</evidence>
<dbReference type="Gene3D" id="3.40.50.300">
    <property type="entry name" value="P-loop containing nucleotide triphosphate hydrolases"/>
    <property type="match status" value="1"/>
</dbReference>
<keyword evidence="2" id="KW-1185">Reference proteome</keyword>
<gene>
    <name evidence="1" type="ORF">N015_18730</name>
</gene>
<name>A0ABX6HFE9_9PSED</name>
<accession>A0ABX6HFE9</accession>
<reference evidence="1 2" key="1">
    <citation type="journal article" date="2014" name="Genome Announc.">
        <title>Draft Genome Sequences of a Phylogenetically Diverse Suite of Pseudomonas syringae Strains from Multiple Source Populations.</title>
        <authorList>
            <person name="Baltrus D.A."/>
            <person name="Yourstone S."/>
            <person name="Lind A."/>
            <person name="Guilbaud C."/>
            <person name="Sands D.C."/>
            <person name="Jones C.D."/>
            <person name="Morris C.E."/>
            <person name="Dangl J.L."/>
        </authorList>
    </citation>
    <scope>NUCLEOTIDE SEQUENCE [LARGE SCALE GENOMIC DNA]</scope>
    <source>
        <strain evidence="1 2">CC1524</strain>
    </source>
</reference>
<organism evidence="1 2">
    <name type="scientific">Pseudomonas asturiensis</name>
    <dbReference type="NCBI Taxonomy" id="1190415"/>
    <lineage>
        <taxon>Bacteria</taxon>
        <taxon>Pseudomonadati</taxon>
        <taxon>Pseudomonadota</taxon>
        <taxon>Gammaproteobacteria</taxon>
        <taxon>Pseudomonadales</taxon>
        <taxon>Pseudomonadaceae</taxon>
        <taxon>Pseudomonas</taxon>
    </lineage>
</organism>
<evidence type="ECO:0000313" key="1">
    <source>
        <dbReference type="EMBL" id="QHF04332.1"/>
    </source>
</evidence>
<proteinExistence type="predicted"/>
<dbReference type="Proteomes" id="UP000464644">
    <property type="component" value="Chromosome"/>
</dbReference>
<dbReference type="RefSeq" id="WP_024688442.1">
    <property type="nucleotide sequence ID" value="NZ_CP047265.1"/>
</dbReference>
<protein>
    <recommendedName>
        <fullName evidence="3">CobQ/CobB/MinD/ParA nucleotide binding domain-containing protein</fullName>
    </recommendedName>
</protein>
<dbReference type="EMBL" id="CP047265">
    <property type="protein sequence ID" value="QHF04332.1"/>
    <property type="molecule type" value="Genomic_DNA"/>
</dbReference>
<dbReference type="InterPro" id="IPR027417">
    <property type="entry name" value="P-loop_NTPase"/>
</dbReference>
<evidence type="ECO:0000313" key="2">
    <source>
        <dbReference type="Proteomes" id="UP000464644"/>
    </source>
</evidence>